<organism evidence="1 2">
    <name type="scientific">Araneus ventricosus</name>
    <name type="common">Orbweaver spider</name>
    <name type="synonym">Epeira ventricosa</name>
    <dbReference type="NCBI Taxonomy" id="182803"/>
    <lineage>
        <taxon>Eukaryota</taxon>
        <taxon>Metazoa</taxon>
        <taxon>Ecdysozoa</taxon>
        <taxon>Arthropoda</taxon>
        <taxon>Chelicerata</taxon>
        <taxon>Arachnida</taxon>
        <taxon>Araneae</taxon>
        <taxon>Araneomorphae</taxon>
        <taxon>Entelegynae</taxon>
        <taxon>Araneoidea</taxon>
        <taxon>Araneidae</taxon>
        <taxon>Araneus</taxon>
    </lineage>
</organism>
<dbReference type="OrthoDB" id="434783at2759"/>
<comment type="caution">
    <text evidence="1">The sequence shown here is derived from an EMBL/GenBank/DDBJ whole genome shotgun (WGS) entry which is preliminary data.</text>
</comment>
<evidence type="ECO:0000313" key="2">
    <source>
        <dbReference type="Proteomes" id="UP000499080"/>
    </source>
</evidence>
<dbReference type="EMBL" id="BGPR01005219">
    <property type="protein sequence ID" value="GBN07998.1"/>
    <property type="molecule type" value="Genomic_DNA"/>
</dbReference>
<sequence length="168" mass="19661">MVGWKIKTRQIMRRKKEKLSLQEASFPLSTFFVKGEKIQVYKYFYLGTLSISENPVYIAHSTKNVETNTLTQDQRGMNGNSRRVPKGDPVLIREHIKSFPVVESHSCRAHRKREYLCSHLSIGKMYELYIQQCCTEKVTAVRKSMYYRIFVTDFNLGFNSSKSDRCDL</sequence>
<protein>
    <submittedName>
        <fullName evidence="1">Uncharacterized protein</fullName>
    </submittedName>
</protein>
<evidence type="ECO:0000313" key="1">
    <source>
        <dbReference type="EMBL" id="GBN07998.1"/>
    </source>
</evidence>
<dbReference type="Proteomes" id="UP000499080">
    <property type="component" value="Unassembled WGS sequence"/>
</dbReference>
<reference evidence="1 2" key="1">
    <citation type="journal article" date="2019" name="Sci. Rep.">
        <title>Orb-weaving spider Araneus ventricosus genome elucidates the spidroin gene catalogue.</title>
        <authorList>
            <person name="Kono N."/>
            <person name="Nakamura H."/>
            <person name="Ohtoshi R."/>
            <person name="Moran D.A.P."/>
            <person name="Shinohara A."/>
            <person name="Yoshida Y."/>
            <person name="Fujiwara M."/>
            <person name="Mori M."/>
            <person name="Tomita M."/>
            <person name="Arakawa K."/>
        </authorList>
    </citation>
    <scope>NUCLEOTIDE SEQUENCE [LARGE SCALE GENOMIC DNA]</scope>
</reference>
<proteinExistence type="predicted"/>
<dbReference type="PANTHER" id="PTHR10773:SF19">
    <property type="match status" value="1"/>
</dbReference>
<accession>A0A4Y2L0B5</accession>
<dbReference type="PANTHER" id="PTHR10773">
    <property type="entry name" value="DNA-DIRECTED RNA POLYMERASES I, II, AND III SUBUNIT RPABC2"/>
    <property type="match status" value="1"/>
</dbReference>
<keyword evidence="2" id="KW-1185">Reference proteome</keyword>
<name>A0A4Y2L0B5_ARAVE</name>
<dbReference type="AlphaFoldDB" id="A0A4Y2L0B5"/>
<gene>
    <name evidence="1" type="ORF">AVEN_67575_1</name>
</gene>